<keyword evidence="2" id="KW-0812">Transmembrane</keyword>
<organism evidence="3 4">
    <name type="scientific">Chitinivibrio alkaliphilus ACht1</name>
    <dbReference type="NCBI Taxonomy" id="1313304"/>
    <lineage>
        <taxon>Bacteria</taxon>
        <taxon>Pseudomonadati</taxon>
        <taxon>Fibrobacterota</taxon>
        <taxon>Chitinivibrionia</taxon>
        <taxon>Chitinivibrionales</taxon>
        <taxon>Chitinivibrionaceae</taxon>
        <taxon>Chitinivibrio</taxon>
    </lineage>
</organism>
<keyword evidence="2" id="KW-1133">Transmembrane helix</keyword>
<evidence type="ECO:0000256" key="1">
    <source>
        <dbReference type="SAM" id="MobiDB-lite"/>
    </source>
</evidence>
<name>U7D8K8_9BACT</name>
<dbReference type="PROSITE" id="PS51257">
    <property type="entry name" value="PROKAR_LIPOPROTEIN"/>
    <property type="match status" value="1"/>
</dbReference>
<evidence type="ECO:0000313" key="3">
    <source>
        <dbReference type="EMBL" id="ERP30765.1"/>
    </source>
</evidence>
<evidence type="ECO:0008006" key="5">
    <source>
        <dbReference type="Google" id="ProtNLM"/>
    </source>
</evidence>
<dbReference type="CDD" id="cd12215">
    <property type="entry name" value="ChiC_BD"/>
    <property type="match status" value="1"/>
</dbReference>
<accession>U7D8K8</accession>
<evidence type="ECO:0000313" key="4">
    <source>
        <dbReference type="Proteomes" id="UP000017148"/>
    </source>
</evidence>
<comment type="caution">
    <text evidence="3">The sequence shown here is derived from an EMBL/GenBank/DDBJ whole genome shotgun (WGS) entry which is preliminary data.</text>
</comment>
<dbReference type="GO" id="GO:0005975">
    <property type="term" value="P:carbohydrate metabolic process"/>
    <property type="evidence" value="ECO:0007669"/>
    <property type="project" value="InterPro"/>
</dbReference>
<dbReference type="STRING" id="1313304.CALK_2407"/>
<proteinExistence type="predicted"/>
<evidence type="ECO:0000256" key="2">
    <source>
        <dbReference type="SAM" id="Phobius"/>
    </source>
</evidence>
<dbReference type="AlphaFoldDB" id="U7D8K8"/>
<dbReference type="InterPro" id="IPR011330">
    <property type="entry name" value="Glyco_hydro/deAcase_b/a-brl"/>
</dbReference>
<dbReference type="SUPFAM" id="SSF88713">
    <property type="entry name" value="Glycoside hydrolase/deacetylase"/>
    <property type="match status" value="1"/>
</dbReference>
<feature type="region of interest" description="Disordered" evidence="1">
    <location>
        <begin position="693"/>
        <end position="717"/>
    </location>
</feature>
<protein>
    <recommendedName>
        <fullName evidence="5">Polysaccharide deacetylase</fullName>
    </recommendedName>
</protein>
<dbReference type="Proteomes" id="UP000017148">
    <property type="component" value="Unassembled WGS sequence"/>
</dbReference>
<dbReference type="RefSeq" id="WP_022637758.1">
    <property type="nucleotide sequence ID" value="NZ_ASJR01000034.1"/>
</dbReference>
<keyword evidence="2" id="KW-0472">Membrane</keyword>
<sequence length="802" mass="89869">MSRSVRSLRIAEVGLAIVGIVAVSFACYQALQQVPVQDWRPPSESNNLRSNWQSPQEWDPEVAYEGSYREGAGDTVIYGEFNGEPLMWYAKWWTEGEEPGEFAERGGTSAWTLINSFEANRGGTFQWTGWNNDLENSMSPLEAVVPTWRDGAEGAYSLIHDDIGALGYKACIEPAIEVLKEFPTIKTAWGVFVEPADETDWEAMRWLTRHGHEMVNHSYDHTNAAEQWMWFMPGDTLPSQDPWLPEELEGLVVAPLWPDAADDGEPIWPNPETYTVENEVVSITFTEDQSYWTGYDPQSGLSAEDVDIQPQPGAEKVYITVPDETILYPSTRGGGEDTIMSVYVKYDYRDESGRGENRGYIAPTGANWMETSWLEDNFPERINSTVENDQGRPGWVCMLQLTRPWGDNLSDPQVYSNVVTSKEIVDSMVYDYILEHDGGFGPYFAPNKSVEYYVYPFDSYSETSHGWLEEAGYVGARGGAKSGEAMYGDFFHPYAIDYDAFYINNGDTSDVINNDGNNPHQLLTLDGMVDNILENNGYMIRELHSVNKVDDWNEINNPAVGGWWGGLPQELYRDHLAWLTDLVEENRLAVETPTEVVKYRMVANAISSVDLSRDAEAYRLAVTFEDIDDKYKDEISVIVKLEEGVENLAVEYYDGEQSLAGATWPANPRIAPRKLNTAGTAWSVSVNPYLGDAKLLPGQEHPDPDGPKTSIIADSDRAGSVSSTKFRGVEQGALAFNLPEGDFTANIYSASGRIVETRDVRSLGGEHRIYLTSMSLSQGVYFVQLIDQRENSVALTSRFLRN</sequence>
<dbReference type="EMBL" id="ASJR01000034">
    <property type="protein sequence ID" value="ERP30765.1"/>
    <property type="molecule type" value="Genomic_DNA"/>
</dbReference>
<keyword evidence="4" id="KW-1185">Reference proteome</keyword>
<gene>
    <name evidence="3" type="ORF">CALK_2407</name>
</gene>
<dbReference type="OrthoDB" id="9778320at2"/>
<feature type="transmembrane region" description="Helical" evidence="2">
    <location>
        <begin position="12"/>
        <end position="31"/>
    </location>
</feature>
<dbReference type="Gene3D" id="2.10.10.20">
    <property type="entry name" value="Carbohydrate-binding module superfamily 5/12"/>
    <property type="match status" value="1"/>
</dbReference>
<reference evidence="3 4" key="1">
    <citation type="journal article" date="2013" name="Environ. Microbiol.">
        <title>Genome analysis of Chitinivibrio alkaliphilus gen. nov., sp. nov., a novel extremely haloalkaliphilic anaerobic chitinolytic bacterium from the candidate phylum Termite Group 3.</title>
        <authorList>
            <person name="Sorokin D.Y."/>
            <person name="Gumerov V.M."/>
            <person name="Rakitin A.L."/>
            <person name="Beletsky A.V."/>
            <person name="Damste J.S."/>
            <person name="Muyzer G."/>
            <person name="Mardanov A.V."/>
            <person name="Ravin N.V."/>
        </authorList>
    </citation>
    <scope>NUCLEOTIDE SEQUENCE [LARGE SCALE GENOMIC DNA]</scope>
    <source>
        <strain evidence="3 4">ACht1</strain>
    </source>
</reference>